<name>A0A0S7BJT2_9CHLR</name>
<keyword evidence="9 13" id="KW-0418">Kinase</keyword>
<dbReference type="FunFam" id="3.30.63.10:FF:000005">
    <property type="entry name" value="Guanylate kinase"/>
    <property type="match status" value="1"/>
</dbReference>
<comment type="subcellular location">
    <subcellularLocation>
        <location evidence="2 13">Cytoplasm</location>
    </subcellularLocation>
</comment>
<dbReference type="PROSITE" id="PS50052">
    <property type="entry name" value="GUANYLATE_KINASE_2"/>
    <property type="match status" value="1"/>
</dbReference>
<dbReference type="PATRIC" id="fig|1678840.3.peg.1878"/>
<evidence type="ECO:0000256" key="11">
    <source>
        <dbReference type="ARBA" id="ARBA00030128"/>
    </source>
</evidence>
<dbReference type="EMBL" id="DF968181">
    <property type="protein sequence ID" value="GAP40588.1"/>
    <property type="molecule type" value="Genomic_DNA"/>
</dbReference>
<organism evidence="15">
    <name type="scientific">Flexilinea flocculi</name>
    <dbReference type="NCBI Taxonomy" id="1678840"/>
    <lineage>
        <taxon>Bacteria</taxon>
        <taxon>Bacillati</taxon>
        <taxon>Chloroflexota</taxon>
        <taxon>Anaerolineae</taxon>
        <taxon>Anaerolineales</taxon>
        <taxon>Anaerolineaceae</taxon>
        <taxon>Flexilinea</taxon>
    </lineage>
</organism>
<evidence type="ECO:0000256" key="6">
    <source>
        <dbReference type="ARBA" id="ARBA00022490"/>
    </source>
</evidence>
<evidence type="ECO:0000313" key="15">
    <source>
        <dbReference type="EMBL" id="GAP40588.1"/>
    </source>
</evidence>
<dbReference type="RefSeq" id="WP_062280060.1">
    <property type="nucleotide sequence ID" value="NZ_DF968181.1"/>
</dbReference>
<evidence type="ECO:0000256" key="7">
    <source>
        <dbReference type="ARBA" id="ARBA00022679"/>
    </source>
</evidence>
<evidence type="ECO:0000256" key="8">
    <source>
        <dbReference type="ARBA" id="ARBA00022741"/>
    </source>
</evidence>
<evidence type="ECO:0000256" key="2">
    <source>
        <dbReference type="ARBA" id="ARBA00004496"/>
    </source>
</evidence>
<dbReference type="OrthoDB" id="9808150at2"/>
<reference evidence="15" key="1">
    <citation type="journal article" date="2015" name="Genome Announc.">
        <title>Draft Genome Sequence of Anaerolineae Strain TC1, a Novel Isolate from a Methanogenic Wastewater Treatment System.</title>
        <authorList>
            <person name="Matsuura N."/>
            <person name="Tourlousse D.M."/>
            <person name="Sun L."/>
            <person name="Toyonaga M."/>
            <person name="Kuroda K."/>
            <person name="Ohashi A."/>
            <person name="Cruz R."/>
            <person name="Yamaguchi T."/>
            <person name="Sekiguchi Y."/>
        </authorList>
    </citation>
    <scope>NUCLEOTIDE SEQUENCE [LARGE SCALE GENOMIC DNA]</scope>
    <source>
        <strain evidence="15">TC1</strain>
    </source>
</reference>
<keyword evidence="6 13" id="KW-0963">Cytoplasm</keyword>
<dbReference type="PANTHER" id="PTHR23117">
    <property type="entry name" value="GUANYLATE KINASE-RELATED"/>
    <property type="match status" value="1"/>
</dbReference>
<dbReference type="Gene3D" id="3.40.50.300">
    <property type="entry name" value="P-loop containing nucleotide triphosphate hydrolases"/>
    <property type="match status" value="1"/>
</dbReference>
<evidence type="ECO:0000256" key="9">
    <source>
        <dbReference type="ARBA" id="ARBA00022777"/>
    </source>
</evidence>
<dbReference type="Gene3D" id="3.30.63.10">
    <property type="entry name" value="Guanylate Kinase phosphate binding domain"/>
    <property type="match status" value="1"/>
</dbReference>
<keyword evidence="16" id="KW-1185">Reference proteome</keyword>
<dbReference type="Proteomes" id="UP000053370">
    <property type="component" value="Unassembled WGS sequence"/>
</dbReference>
<dbReference type="GO" id="GO:0005524">
    <property type="term" value="F:ATP binding"/>
    <property type="evidence" value="ECO:0007669"/>
    <property type="project" value="UniProtKB-UniRule"/>
</dbReference>
<evidence type="ECO:0000256" key="12">
    <source>
        <dbReference type="ARBA" id="ARBA00048594"/>
    </source>
</evidence>
<dbReference type="CDD" id="cd00071">
    <property type="entry name" value="GMPK"/>
    <property type="match status" value="1"/>
</dbReference>
<dbReference type="PANTHER" id="PTHR23117:SF13">
    <property type="entry name" value="GUANYLATE KINASE"/>
    <property type="match status" value="1"/>
</dbReference>
<dbReference type="HAMAP" id="MF_00328">
    <property type="entry name" value="Guanylate_kinase"/>
    <property type="match status" value="1"/>
</dbReference>
<dbReference type="InterPro" id="IPR017665">
    <property type="entry name" value="Guanylate_kinase"/>
</dbReference>
<comment type="catalytic activity">
    <reaction evidence="12 13">
        <text>GMP + ATP = GDP + ADP</text>
        <dbReference type="Rhea" id="RHEA:20780"/>
        <dbReference type="ChEBI" id="CHEBI:30616"/>
        <dbReference type="ChEBI" id="CHEBI:58115"/>
        <dbReference type="ChEBI" id="CHEBI:58189"/>
        <dbReference type="ChEBI" id="CHEBI:456216"/>
        <dbReference type="EC" id="2.7.4.8"/>
    </reaction>
</comment>
<dbReference type="InterPro" id="IPR008144">
    <property type="entry name" value="Guanylate_kin-like_dom"/>
</dbReference>
<proteinExistence type="inferred from homology"/>
<keyword evidence="8 13" id="KW-0547">Nucleotide-binding</keyword>
<evidence type="ECO:0000256" key="1">
    <source>
        <dbReference type="ARBA" id="ARBA00003531"/>
    </source>
</evidence>
<feature type="domain" description="Guanylate kinase-like" evidence="14">
    <location>
        <begin position="15"/>
        <end position="194"/>
    </location>
</feature>
<dbReference type="Pfam" id="PF00625">
    <property type="entry name" value="Guanylate_kin"/>
    <property type="match status" value="1"/>
</dbReference>
<dbReference type="InterPro" id="IPR008145">
    <property type="entry name" value="GK/Ca_channel_bsu"/>
</dbReference>
<dbReference type="SUPFAM" id="SSF52540">
    <property type="entry name" value="P-loop containing nucleoside triphosphate hydrolases"/>
    <property type="match status" value="1"/>
</dbReference>
<dbReference type="SMART" id="SM00072">
    <property type="entry name" value="GuKc"/>
    <property type="match status" value="1"/>
</dbReference>
<evidence type="ECO:0000259" key="14">
    <source>
        <dbReference type="PROSITE" id="PS50052"/>
    </source>
</evidence>
<evidence type="ECO:0000256" key="4">
    <source>
        <dbReference type="ARBA" id="ARBA00012961"/>
    </source>
</evidence>
<keyword evidence="7 13" id="KW-0808">Transferase</keyword>
<protein>
    <recommendedName>
        <fullName evidence="5 13">Guanylate kinase</fullName>
        <ecNumber evidence="4 13">2.7.4.8</ecNumber>
    </recommendedName>
    <alternativeName>
        <fullName evidence="11 13">GMP kinase</fullName>
    </alternativeName>
</protein>
<sequence>MEAAVPFFKIKDSEPIVIILSGTSGAGKDSVIKELLKRDDYQFHFVVTCNTRKIRPGEVDGVDYHFISRDQFQTMIENEEMVEYSQVYDDYKGVPKFEMEKGLADNHDVLLRLDIQGTEKVKKVYPDAISIFIVPPDPQTWYDRLINRGSDSESELCHRIETAKYEMKTIPNFDYLVINDDLQTTTDKVLSIIQAEHCRTTRTKILVE</sequence>
<dbReference type="AlphaFoldDB" id="A0A0S7BJT2"/>
<evidence type="ECO:0000313" key="16">
    <source>
        <dbReference type="Proteomes" id="UP000053370"/>
    </source>
</evidence>
<dbReference type="EC" id="2.7.4.8" evidence="4 13"/>
<comment type="similarity">
    <text evidence="3 13">Belongs to the guanylate kinase family.</text>
</comment>
<evidence type="ECO:0000256" key="10">
    <source>
        <dbReference type="ARBA" id="ARBA00022840"/>
    </source>
</evidence>
<dbReference type="NCBIfam" id="TIGR03263">
    <property type="entry name" value="guanyl_kin"/>
    <property type="match status" value="1"/>
</dbReference>
<evidence type="ECO:0000256" key="3">
    <source>
        <dbReference type="ARBA" id="ARBA00005790"/>
    </source>
</evidence>
<feature type="binding site" evidence="13">
    <location>
        <begin position="22"/>
        <end position="29"/>
    </location>
    <ligand>
        <name>ATP</name>
        <dbReference type="ChEBI" id="CHEBI:30616"/>
    </ligand>
</feature>
<evidence type="ECO:0000256" key="5">
    <source>
        <dbReference type="ARBA" id="ARBA00016296"/>
    </source>
</evidence>
<dbReference type="STRING" id="1678840.ATC1_13565"/>
<dbReference type="GO" id="GO:0004385">
    <property type="term" value="F:GMP kinase activity"/>
    <property type="evidence" value="ECO:0007669"/>
    <property type="project" value="UniProtKB-UniRule"/>
</dbReference>
<keyword evidence="10 13" id="KW-0067">ATP-binding</keyword>
<accession>A0A0S7BJT2</accession>
<dbReference type="GO" id="GO:0005829">
    <property type="term" value="C:cytosol"/>
    <property type="evidence" value="ECO:0007669"/>
    <property type="project" value="TreeGrafter"/>
</dbReference>
<dbReference type="InterPro" id="IPR027417">
    <property type="entry name" value="P-loop_NTPase"/>
</dbReference>
<gene>
    <name evidence="13" type="primary">gmk</name>
    <name evidence="15" type="ORF">ATC1_13565</name>
</gene>
<comment type="function">
    <text evidence="1 13">Essential for recycling GMP and indirectly, cGMP.</text>
</comment>
<evidence type="ECO:0000256" key="13">
    <source>
        <dbReference type="HAMAP-Rule" id="MF_00328"/>
    </source>
</evidence>